<protein>
    <submittedName>
        <fullName evidence="2">Uncharacterized protein</fullName>
    </submittedName>
</protein>
<feature type="compositionally biased region" description="Polar residues" evidence="1">
    <location>
        <begin position="54"/>
        <end position="78"/>
    </location>
</feature>
<dbReference type="AlphaFoldDB" id="A0A9W9QKC7"/>
<name>A0A9W9QKC7_PENBR</name>
<dbReference type="EMBL" id="JAPZBQ010000003">
    <property type="protein sequence ID" value="KAJ5338980.1"/>
    <property type="molecule type" value="Genomic_DNA"/>
</dbReference>
<feature type="region of interest" description="Disordered" evidence="1">
    <location>
        <begin position="109"/>
        <end position="179"/>
    </location>
</feature>
<evidence type="ECO:0000256" key="1">
    <source>
        <dbReference type="SAM" id="MobiDB-lite"/>
    </source>
</evidence>
<proteinExistence type="predicted"/>
<feature type="compositionally biased region" description="Basic and acidic residues" evidence="1">
    <location>
        <begin position="168"/>
        <end position="179"/>
    </location>
</feature>
<feature type="region of interest" description="Disordered" evidence="1">
    <location>
        <begin position="200"/>
        <end position="255"/>
    </location>
</feature>
<evidence type="ECO:0000313" key="3">
    <source>
        <dbReference type="Proteomes" id="UP001147695"/>
    </source>
</evidence>
<feature type="compositionally biased region" description="Polar residues" evidence="1">
    <location>
        <begin position="233"/>
        <end position="255"/>
    </location>
</feature>
<feature type="compositionally biased region" description="Polar residues" evidence="1">
    <location>
        <begin position="217"/>
        <end position="226"/>
    </location>
</feature>
<evidence type="ECO:0000313" key="2">
    <source>
        <dbReference type="EMBL" id="KAJ5338980.1"/>
    </source>
</evidence>
<sequence>MQRRKGGLQKVPVYVTKLRIQVDSVFPCQFATFTAWWRQLRPPPNCDHPGSPHGTGTVSPEAPGTNQPTSASVGSGATRHSTFHNFKFGRHLDWDVCADPVFVSNGGSGTAQDLARDTEPSGGANLENAFQSNRRRADDPTWSLPSTRPANEFDLDDNGILSMPPQVSREHQQLQHQADQEANHIWDLDMDLGTVDSQLQRPSSEAYSHGSGPGTENDPNLTSRNNAMMLPSPDTTSGSNSTYAETSQGSLELKKSTSSQRPCKCLRIMAQALQTVDAQGAGTDTDTKKVGIDMLVILLGRGMETLEEVLACDQCNVCVENGIIVATLAQQLMFVSETAARKLVAHMIQSAMRCLME</sequence>
<comment type="caution">
    <text evidence="2">The sequence shown here is derived from an EMBL/GenBank/DDBJ whole genome shotgun (WGS) entry which is preliminary data.</text>
</comment>
<dbReference type="Proteomes" id="UP001147695">
    <property type="component" value="Unassembled WGS sequence"/>
</dbReference>
<organism evidence="2 3">
    <name type="scientific">Penicillium brevicompactum</name>
    <dbReference type="NCBI Taxonomy" id="5074"/>
    <lineage>
        <taxon>Eukaryota</taxon>
        <taxon>Fungi</taxon>
        <taxon>Dikarya</taxon>
        <taxon>Ascomycota</taxon>
        <taxon>Pezizomycotina</taxon>
        <taxon>Eurotiomycetes</taxon>
        <taxon>Eurotiomycetidae</taxon>
        <taxon>Eurotiales</taxon>
        <taxon>Aspergillaceae</taxon>
        <taxon>Penicillium</taxon>
    </lineage>
</organism>
<accession>A0A9W9QKC7</accession>
<reference evidence="2" key="1">
    <citation type="submission" date="2022-12" db="EMBL/GenBank/DDBJ databases">
        <authorList>
            <person name="Petersen C."/>
        </authorList>
    </citation>
    <scope>NUCLEOTIDE SEQUENCE</scope>
    <source>
        <strain evidence="2">IBT 35673</strain>
    </source>
</reference>
<feature type="region of interest" description="Disordered" evidence="1">
    <location>
        <begin position="44"/>
        <end position="78"/>
    </location>
</feature>
<reference evidence="2" key="2">
    <citation type="journal article" date="2023" name="IMA Fungus">
        <title>Comparative genomic study of the Penicillium genus elucidates a diverse pangenome and 15 lateral gene transfer events.</title>
        <authorList>
            <person name="Petersen C."/>
            <person name="Sorensen T."/>
            <person name="Nielsen M.R."/>
            <person name="Sondergaard T.E."/>
            <person name="Sorensen J.L."/>
            <person name="Fitzpatrick D.A."/>
            <person name="Frisvad J.C."/>
            <person name="Nielsen K.L."/>
        </authorList>
    </citation>
    <scope>NUCLEOTIDE SEQUENCE</scope>
    <source>
        <strain evidence="2">IBT 35673</strain>
    </source>
</reference>
<gene>
    <name evidence="2" type="ORF">N7452_005708</name>
</gene>